<protein>
    <submittedName>
        <fullName evidence="1">Uncharacterized protein</fullName>
    </submittedName>
</protein>
<proteinExistence type="predicted"/>
<sequence length="256" mass="27172">RGSVAVFELFSLANNDSNDTSSSLVYPNADNLMIRFYFRNGTSNVNTDGGGSGSGSYAEDYQSYPLFRRGPSQTDVSWTEFYKEMSGLGLSSVSEWCRRCGAYTIFCASYESSASNGNGPGPWRGRRGGGSGGVSPAAGGAIGAVVALGVAGLVFAMVMLLGGVRFRRVRKEKKSEMGGFKGSAKLASDADLTLPKGGAGASVVSSREEDRGHERVGSWELRQKEGENAGRKASFEEDDDIGWDLGAKPVKPDERV</sequence>
<dbReference type="EMBL" id="JAWDJW010003072">
    <property type="protein sequence ID" value="KAK3077230.1"/>
    <property type="molecule type" value="Genomic_DNA"/>
</dbReference>
<keyword evidence="2" id="KW-1185">Reference proteome</keyword>
<feature type="non-terminal residue" evidence="1">
    <location>
        <position position="1"/>
    </location>
</feature>
<comment type="caution">
    <text evidence="1">The sequence shown here is derived from an EMBL/GenBank/DDBJ whole genome shotgun (WGS) entry which is preliminary data.</text>
</comment>
<name>A0ACC3DL39_9PEZI</name>
<organism evidence="1 2">
    <name type="scientific">Coniosporium uncinatum</name>
    <dbReference type="NCBI Taxonomy" id="93489"/>
    <lineage>
        <taxon>Eukaryota</taxon>
        <taxon>Fungi</taxon>
        <taxon>Dikarya</taxon>
        <taxon>Ascomycota</taxon>
        <taxon>Pezizomycotina</taxon>
        <taxon>Dothideomycetes</taxon>
        <taxon>Dothideomycetes incertae sedis</taxon>
        <taxon>Coniosporium</taxon>
    </lineage>
</organism>
<evidence type="ECO:0000313" key="1">
    <source>
        <dbReference type="EMBL" id="KAK3077230.1"/>
    </source>
</evidence>
<gene>
    <name evidence="1" type="ORF">LTS18_010860</name>
</gene>
<accession>A0ACC3DL39</accession>
<reference evidence="1" key="1">
    <citation type="submission" date="2024-09" db="EMBL/GenBank/DDBJ databases">
        <title>Black Yeasts Isolated from many extreme environments.</title>
        <authorList>
            <person name="Coleine C."/>
            <person name="Stajich J.E."/>
            <person name="Selbmann L."/>
        </authorList>
    </citation>
    <scope>NUCLEOTIDE SEQUENCE</scope>
    <source>
        <strain evidence="1">CCFEE 5737</strain>
    </source>
</reference>
<evidence type="ECO:0000313" key="2">
    <source>
        <dbReference type="Proteomes" id="UP001186974"/>
    </source>
</evidence>
<dbReference type="Proteomes" id="UP001186974">
    <property type="component" value="Unassembled WGS sequence"/>
</dbReference>